<evidence type="ECO:0000313" key="3">
    <source>
        <dbReference type="Proteomes" id="UP000604046"/>
    </source>
</evidence>
<comment type="caution">
    <text evidence="2">The sequence shown here is derived from an EMBL/GenBank/DDBJ whole genome shotgun (WGS) entry which is preliminary data.</text>
</comment>
<dbReference type="SMART" id="SM00046">
    <property type="entry name" value="DAGKc"/>
    <property type="match status" value="1"/>
</dbReference>
<dbReference type="InterPro" id="IPR016064">
    <property type="entry name" value="NAD/diacylglycerol_kinase_sf"/>
</dbReference>
<proteinExistence type="predicted"/>
<dbReference type="Gene3D" id="3.40.50.10330">
    <property type="entry name" value="Probable inorganic polyphosphate/atp-NAD kinase, domain 1"/>
    <property type="match status" value="1"/>
</dbReference>
<evidence type="ECO:0000259" key="1">
    <source>
        <dbReference type="PROSITE" id="PS50146"/>
    </source>
</evidence>
<dbReference type="GO" id="GO:0001727">
    <property type="term" value="F:lipid kinase activity"/>
    <property type="evidence" value="ECO:0007669"/>
    <property type="project" value="TreeGrafter"/>
</dbReference>
<dbReference type="InterPro" id="IPR001206">
    <property type="entry name" value="Diacylglycerol_kinase_cat_dom"/>
</dbReference>
<evidence type="ECO:0000313" key="2">
    <source>
        <dbReference type="EMBL" id="CAE7447136.1"/>
    </source>
</evidence>
<accession>A0A812RPW1</accession>
<dbReference type="Proteomes" id="UP000604046">
    <property type="component" value="Unassembled WGS sequence"/>
</dbReference>
<dbReference type="GO" id="GO:0016773">
    <property type="term" value="F:phosphotransferase activity, alcohol group as acceptor"/>
    <property type="evidence" value="ECO:0007669"/>
    <property type="project" value="UniProtKB-ARBA"/>
</dbReference>
<dbReference type="AlphaFoldDB" id="A0A812RPW1"/>
<sequence length="485" mass="52107">MDDLWQIAGGLCSVIETAGATGHPVHTKITNSGVAVGELSELDNNEAQSRSQEAQTRRCWCCAGRESARSLRASGSEFLRFEDLLGAVLDPVARLVRLVHCPIISGTRARRDVFLHIGGGEKVLEAVREWASQVNDRCTTKGLRRYHVLINPASGSGNAASTWQQVRELFACLPFLEITETHTTRAGEACEIASQLDPNQCDGIIVISGDGMVHEVFNGLAHRSDRGEALRIAVGHIPGGSGNALAKSILHSSGEAFGALEAAFLIAKGKQREVDLMTVSQPNQPDRISFLGLSAGVIADVDLGSEWLRFMGGFRFTLYAAVCIAYPRPLVAELHYWPATSEAPAGPAPGLDSELPPGPWVSISGAFTIFWSANMAWMSYKVHLAPGQCMGDGTCSLVILRDAGRLALTQFLLALESDSGTHLDVQGAEKLECKAFRLVPAASVRGYFSLDGEEVPLQPIQFWPTGQGRVIGSSPDSRMDSVMNV</sequence>
<protein>
    <submittedName>
        <fullName evidence="2">SPHK1 protein</fullName>
    </submittedName>
</protein>
<dbReference type="InterPro" id="IPR050187">
    <property type="entry name" value="Lipid_Phosphate_FormReg"/>
</dbReference>
<dbReference type="GO" id="GO:0016020">
    <property type="term" value="C:membrane"/>
    <property type="evidence" value="ECO:0007669"/>
    <property type="project" value="TreeGrafter"/>
</dbReference>
<feature type="domain" description="DAGKc" evidence="1">
    <location>
        <begin position="141"/>
        <end position="283"/>
    </location>
</feature>
<dbReference type="GO" id="GO:0005737">
    <property type="term" value="C:cytoplasm"/>
    <property type="evidence" value="ECO:0007669"/>
    <property type="project" value="TreeGrafter"/>
</dbReference>
<keyword evidence="3" id="KW-1185">Reference proteome</keyword>
<dbReference type="EMBL" id="CAJNDS010002356">
    <property type="protein sequence ID" value="CAE7447136.1"/>
    <property type="molecule type" value="Genomic_DNA"/>
</dbReference>
<reference evidence="2" key="1">
    <citation type="submission" date="2021-02" db="EMBL/GenBank/DDBJ databases">
        <authorList>
            <person name="Dougan E. K."/>
            <person name="Rhodes N."/>
            <person name="Thang M."/>
            <person name="Chan C."/>
        </authorList>
    </citation>
    <scope>NUCLEOTIDE SEQUENCE</scope>
</reference>
<dbReference type="PANTHER" id="PTHR12358:SF31">
    <property type="entry name" value="ACYLGLYCEROL KINASE, MITOCHONDRIAL"/>
    <property type="match status" value="1"/>
</dbReference>
<dbReference type="InterPro" id="IPR017438">
    <property type="entry name" value="ATP-NAD_kinase_N"/>
</dbReference>
<dbReference type="PROSITE" id="PS50146">
    <property type="entry name" value="DAGK"/>
    <property type="match status" value="1"/>
</dbReference>
<name>A0A812RPW1_9DINO</name>
<dbReference type="PANTHER" id="PTHR12358">
    <property type="entry name" value="SPHINGOSINE KINASE"/>
    <property type="match status" value="1"/>
</dbReference>
<dbReference type="Gene3D" id="2.60.200.40">
    <property type="match status" value="1"/>
</dbReference>
<organism evidence="2 3">
    <name type="scientific">Symbiodinium natans</name>
    <dbReference type="NCBI Taxonomy" id="878477"/>
    <lineage>
        <taxon>Eukaryota</taxon>
        <taxon>Sar</taxon>
        <taxon>Alveolata</taxon>
        <taxon>Dinophyceae</taxon>
        <taxon>Suessiales</taxon>
        <taxon>Symbiodiniaceae</taxon>
        <taxon>Symbiodinium</taxon>
    </lineage>
</organism>
<dbReference type="GO" id="GO:0046512">
    <property type="term" value="P:sphingosine biosynthetic process"/>
    <property type="evidence" value="ECO:0007669"/>
    <property type="project" value="TreeGrafter"/>
</dbReference>
<dbReference type="Pfam" id="PF00781">
    <property type="entry name" value="DAGK_cat"/>
    <property type="match status" value="1"/>
</dbReference>
<dbReference type="OrthoDB" id="3853857at2759"/>
<gene>
    <name evidence="2" type="primary">SPHK1</name>
    <name evidence="2" type="ORF">SNAT2548_LOCUS24380</name>
</gene>
<dbReference type="SUPFAM" id="SSF111331">
    <property type="entry name" value="NAD kinase/diacylglycerol kinase-like"/>
    <property type="match status" value="1"/>
</dbReference>